<dbReference type="RefSeq" id="WP_144302622.1">
    <property type="nucleotide sequence ID" value="NZ_QMIE01000005.1"/>
</dbReference>
<keyword evidence="1" id="KW-0812">Transmembrane</keyword>
<sequence>MTKTIRSGRSVALRVAVYSIAAAVFLAALFQLDDTISAQPLEHYKEQAQEAARKAWELDQIRPKAGAAGVGIEQKPAMVDLTRPGMLKVESSIWEETRSEIPGIFFYRLEPMFYTGFAPRIQDPRMVHTYLGRGNQLRVTAVLSEQALGEYLQDIALRYLTVQALIDEGKLELTQNTQWERFKTIIDAEGIMALAAGSEFMDDEAYRAMALTKMAALNPGRVFHIKIDMRERLRDWAEAELAGAGASDPRAGLAVVNGMLPTRFKLTNMTAALAEKLDAAAAAWSAYAQAGTDAGFEAFFAAASDLFHEAAGGVYSINEHGYMDHWEFTAIYPVGTLNQYVQHEGKQIPLYPCPGVRQVCYHQRTKVADHISETGSYGFTPWIPYMHVGSRLHNSFHSLWFRIDARSYSEIPDEWRAVTEGKREDTPYPYLWLVSRGPMSQGCTHVNAGFLNELRQIFPSTEENLSQVITFRNKYQHYDVFDIDGNGEPEVMGVAYFHAYALSNKKPAKRRAPAERKAFYEWLYGSGYRYDENDRVIFEEAVTSAFVGKKAEEGRVYRDIPLYEAEYFGESIQFYKTQPVDFIRELRRVAVGYDLDERILGLSQPVEPQKLRAEACVRSPVSEPRTTVE</sequence>
<accession>A0A7M3MFS5</accession>
<organism evidence="2 3">
    <name type="scientific">Oceanidesulfovibrio indonesiensis</name>
    <dbReference type="NCBI Taxonomy" id="54767"/>
    <lineage>
        <taxon>Bacteria</taxon>
        <taxon>Pseudomonadati</taxon>
        <taxon>Thermodesulfobacteriota</taxon>
        <taxon>Desulfovibrionia</taxon>
        <taxon>Desulfovibrionales</taxon>
        <taxon>Desulfovibrionaceae</taxon>
        <taxon>Oceanidesulfovibrio</taxon>
    </lineage>
</organism>
<proteinExistence type="predicted"/>
<dbReference type="OrthoDB" id="9342543at2"/>
<reference evidence="2 3" key="1">
    <citation type="submission" date="2018-06" db="EMBL/GenBank/DDBJ databases">
        <title>Complete genome of Desulfovibrio indonesiensis P37SLT.</title>
        <authorList>
            <person name="Crispim J.S."/>
            <person name="Vidigal P.M.P."/>
            <person name="Silva L.C.F."/>
            <person name="Laguardia C.N."/>
            <person name="Araujo L.C."/>
            <person name="Dias R.S."/>
            <person name="Sousa M.P."/>
            <person name="Paula S.O."/>
            <person name="Silva C."/>
        </authorList>
    </citation>
    <scope>NUCLEOTIDE SEQUENCE [LARGE SCALE GENOMIC DNA]</scope>
    <source>
        <strain evidence="2 3">P37SLT</strain>
    </source>
</reference>
<keyword evidence="1" id="KW-1133">Transmembrane helix</keyword>
<dbReference type="Proteomes" id="UP000448292">
    <property type="component" value="Unassembled WGS sequence"/>
</dbReference>
<evidence type="ECO:0000313" key="2">
    <source>
        <dbReference type="EMBL" id="TVM17970.1"/>
    </source>
</evidence>
<protein>
    <submittedName>
        <fullName evidence="2">Uncharacterized protein</fullName>
    </submittedName>
</protein>
<gene>
    <name evidence="2" type="ORF">DPQ33_07635</name>
</gene>
<evidence type="ECO:0000256" key="1">
    <source>
        <dbReference type="SAM" id="Phobius"/>
    </source>
</evidence>
<comment type="caution">
    <text evidence="2">The sequence shown here is derived from an EMBL/GenBank/DDBJ whole genome shotgun (WGS) entry which is preliminary data.</text>
</comment>
<keyword evidence="3" id="KW-1185">Reference proteome</keyword>
<keyword evidence="1" id="KW-0472">Membrane</keyword>
<evidence type="ECO:0000313" key="3">
    <source>
        <dbReference type="Proteomes" id="UP000448292"/>
    </source>
</evidence>
<dbReference type="EMBL" id="QMIE01000005">
    <property type="protein sequence ID" value="TVM17970.1"/>
    <property type="molecule type" value="Genomic_DNA"/>
</dbReference>
<feature type="transmembrane region" description="Helical" evidence="1">
    <location>
        <begin position="12"/>
        <end position="32"/>
    </location>
</feature>
<name>A0A7M3MFS5_9BACT</name>
<dbReference type="AlphaFoldDB" id="A0A7M3MFS5"/>